<dbReference type="SUPFAM" id="SSF82697">
    <property type="entry name" value="PurS-like"/>
    <property type="match status" value="1"/>
</dbReference>
<dbReference type="SUPFAM" id="SSF56042">
    <property type="entry name" value="PurM C-terminal domain-like"/>
    <property type="match status" value="2"/>
</dbReference>
<accession>A0A5K7YZE3</accession>
<keyword evidence="1 8" id="KW-0963">Cytoplasm</keyword>
<dbReference type="EC" id="6.3.5.3" evidence="8"/>
<comment type="pathway">
    <text evidence="8">Purine metabolism; IMP biosynthesis via de novo pathway; 5-amino-1-(5-phospho-D-ribosyl)imidazole from N(2)-formyl-N(1)-(5-phospho-D-ribosyl)glycinamide: step 1/2.</text>
</comment>
<dbReference type="GO" id="GO:0000287">
    <property type="term" value="F:magnesium ion binding"/>
    <property type="evidence" value="ECO:0007669"/>
    <property type="project" value="UniProtKB-UniRule"/>
</dbReference>
<feature type="binding site" evidence="8">
    <location>
        <position position="783"/>
    </location>
    <ligand>
        <name>substrate</name>
    </ligand>
</feature>
<dbReference type="SUPFAM" id="SSF55326">
    <property type="entry name" value="PurM N-terminal domain-like"/>
    <property type="match status" value="2"/>
</dbReference>
<evidence type="ECO:0000259" key="11">
    <source>
        <dbReference type="Pfam" id="PF18072"/>
    </source>
</evidence>
<dbReference type="RefSeq" id="WP_155320234.1">
    <property type="nucleotide sequence ID" value="NZ_AP021874.1"/>
</dbReference>
<dbReference type="PANTHER" id="PTHR43555:SF1">
    <property type="entry name" value="PHOSPHORIBOSYLFORMYLGLYCINAMIDINE SYNTHASE SUBUNIT PURL"/>
    <property type="match status" value="1"/>
</dbReference>
<evidence type="ECO:0000256" key="8">
    <source>
        <dbReference type="HAMAP-Rule" id="MF_00420"/>
    </source>
</evidence>
<dbReference type="HAMAP" id="MF_00420">
    <property type="entry name" value="PurL_2"/>
    <property type="match status" value="1"/>
</dbReference>
<dbReference type="OrthoDB" id="9804441at2"/>
<feature type="domain" description="PurM-like N-terminal" evidence="9">
    <location>
        <begin position="296"/>
        <end position="419"/>
    </location>
</feature>
<comment type="function">
    <text evidence="8">Part of the phosphoribosylformylglycinamidine synthase complex involved in the purines biosynthetic pathway. Catalyzes the ATP-dependent conversion of formylglycinamide ribonucleotide (FGAR) and glutamine to yield formylglycinamidine ribonucleotide (FGAM) and glutamate. The FGAM synthase complex is composed of three subunits. PurQ produces an ammonia molecule by converting glutamine to glutamate. PurL transfers the ammonia molecule to FGAR to form FGAM in an ATP-dependent manner. PurS interacts with PurQ and PurL and is thought to assist in the transfer of the ammonia molecule from PurQ to PurL.</text>
</comment>
<evidence type="ECO:0000256" key="3">
    <source>
        <dbReference type="ARBA" id="ARBA00022723"/>
    </source>
</evidence>
<keyword evidence="3 8" id="KW-0479">Metal-binding</keyword>
<comment type="caution">
    <text evidence="8">Lacks conserved residue(s) required for the propagation of feature annotation.</text>
</comment>
<dbReference type="KEGG" id="dalk:DSCA_64810"/>
<keyword evidence="2 8" id="KW-0436">Ligase</keyword>
<dbReference type="Gene3D" id="3.30.1330.10">
    <property type="entry name" value="PurM-like, N-terminal domain"/>
    <property type="match status" value="2"/>
</dbReference>
<dbReference type="GO" id="GO:0004642">
    <property type="term" value="F:phosphoribosylformylglycinamidine synthase activity"/>
    <property type="evidence" value="ECO:0007669"/>
    <property type="project" value="UniProtKB-UniRule"/>
</dbReference>
<dbReference type="InterPro" id="IPR010074">
    <property type="entry name" value="PRibForGlyAmidine_synth_PurL"/>
</dbReference>
<dbReference type="Gene3D" id="3.90.650.10">
    <property type="entry name" value="PurM-like C-terminal domain"/>
    <property type="match status" value="2"/>
</dbReference>
<dbReference type="PANTHER" id="PTHR43555">
    <property type="entry name" value="PHOSPHORIBOSYLFORMYLGLYCINAMIDINE SYNTHASE SUBUNIT PURL"/>
    <property type="match status" value="1"/>
</dbReference>
<evidence type="ECO:0000313" key="12">
    <source>
        <dbReference type="EMBL" id="BBO72551.1"/>
    </source>
</evidence>
<keyword evidence="7 8" id="KW-0460">Magnesium</keyword>
<comment type="subcellular location">
    <subcellularLocation>
        <location evidence="8">Cytoplasm</location>
    </subcellularLocation>
</comment>
<dbReference type="InterPro" id="IPR010918">
    <property type="entry name" value="PurM-like_C_dom"/>
</dbReference>
<feature type="domain" description="PurM-like N-terminal" evidence="9">
    <location>
        <begin position="676"/>
        <end position="783"/>
    </location>
</feature>
<keyword evidence="13" id="KW-1185">Reference proteome</keyword>
<name>A0A5K7YZE3_9BACT</name>
<dbReference type="UniPathway" id="UPA00074">
    <property type="reaction ID" value="UER00128"/>
</dbReference>
<proteinExistence type="inferred from homology"/>
<keyword evidence="5 8" id="KW-0658">Purine biosynthesis</keyword>
<dbReference type="InterPro" id="IPR036676">
    <property type="entry name" value="PurM-like_C_sf"/>
</dbReference>
<feature type="active site" evidence="8">
    <location>
        <position position="245"/>
    </location>
</feature>
<dbReference type="InterPro" id="IPR041609">
    <property type="entry name" value="PurL_linker"/>
</dbReference>
<feature type="binding site" evidence="8">
    <location>
        <position position="471"/>
    </location>
    <ligand>
        <name>substrate</name>
    </ligand>
</feature>
<sequence length="998" mass="109353">MPQRIEVTLKEQLLDAEGQSLCVKAKNYFDIDLHRVRTIHIVTIDADLTPDQTETIRTEIFTNPVTQVSSLRPLDVDFDWIIWVGFRPGVRDNPGATAVEAVEDLLRSPLKPGEAIYTSKRYCLKGNGISRRDAEKIAGELLANDIIQQWAVYDRSQWDPATGIGFIIPKVILDHHPEVATLSIDSDDTLTRLSEERSLSLNPNDIPTIRSYFLKPEVQRQRRQVSLSDPTDVELEYLSQARSDHCNHNTFGGRFTYRDLESGKTETIDSLFKTYIQGPTLELKARKEWVVSVLWDNAGVGRFDRDHNYVITGETHNSPSNMEAYGGAITGIVGIYRDPMGTGKGSRLIMGSYGYCVGPRDYDGDLQPRLHPKRLLDGVIEGVRDGGNKSGIPTPFGQVMFHPGYLGKCLVFVTALGIMPAEINGEPSDQKTILPGDLAVMCGGRVGKDGIHGVTASSATFSANTPAGHVQIGDPYTQKKMHDFLIDARDEGLIRFITDNGGGGLSSSVGESALFSNGCDIQLDKVPLKYDGLDQWEIWISESQERMTVAIDPDHLHRFMALSRQHEVESTVIGTYTDSGKIHITYNGATCAYVDLDLLTSAFPQWEFEAVWRPPALRGLTEPVVGVPEDFAGLILDMLARPNVCSKEWVCRQYDHEVQGTSVIKPLVGAARDVPSDAAVIRPVLTSERGLVFSQALIPMYSAIDAYHMTTCTIDEAVRRAIAVGGDPDHLGGVDNFCWPSVQYDADRNPDGKHKAAGLVRSCRALKTMCMAYGIPLLSGKDSMYVDGHLPGRYGESHKVSALETLQFSVAGVIEDVGQCLTMDAKVPGDLVYVVGLTRNELGGSEYYELFGELGLNVPVVDPDGFAVCYRLMAEAVRKGLLASCHGIYRGGLAVHLALVAMAGETGLAVNLKRVPSDGIDRDDTLLFSESAGRFIVTVAPENRDAFDRLMAGQTAACVGRVTRTPQLKIDGMHGKCIAELTVEQMKSAWKGPFGDLI</sequence>
<dbReference type="Gene3D" id="3.30.1280.10">
    <property type="entry name" value="Phosphoribosylformylglycinamidine synthase subunit PurS"/>
    <property type="match status" value="1"/>
</dbReference>
<evidence type="ECO:0000256" key="1">
    <source>
        <dbReference type="ARBA" id="ARBA00022490"/>
    </source>
</evidence>
<comment type="subunit">
    <text evidence="8">Monomer. Part of the FGAM synthase complex composed of 1 PurL, 1 PurQ and 2 PurS subunits.</text>
</comment>
<dbReference type="GO" id="GO:0005524">
    <property type="term" value="F:ATP binding"/>
    <property type="evidence" value="ECO:0007669"/>
    <property type="project" value="UniProtKB-UniRule"/>
</dbReference>
<feature type="binding site" evidence="8">
    <location>
        <position position="314"/>
    </location>
    <ligand>
        <name>Mg(2+)</name>
        <dbReference type="ChEBI" id="CHEBI:18420"/>
        <label>1</label>
    </ligand>
</feature>
<dbReference type="Proteomes" id="UP000427906">
    <property type="component" value="Chromosome"/>
</dbReference>
<dbReference type="Pfam" id="PF18072">
    <property type="entry name" value="FGAR-AT_linker"/>
    <property type="match status" value="1"/>
</dbReference>
<feature type="domain" description="PurM-like C-terminal" evidence="10">
    <location>
        <begin position="435"/>
        <end position="586"/>
    </location>
</feature>
<feature type="binding site" evidence="8">
    <location>
        <position position="337"/>
    </location>
    <ligand>
        <name>substrate</name>
    </ligand>
</feature>
<feature type="binding site" evidence="8">
    <location>
        <position position="338"/>
    </location>
    <ligand>
        <name>Mg(2+)</name>
        <dbReference type="ChEBI" id="CHEBI:18420"/>
        <label>2</label>
    </ligand>
</feature>
<feature type="active site" description="Proton acceptor" evidence="8">
    <location>
        <position position="316"/>
    </location>
</feature>
<feature type="domain" description="PurM-like C-terminal" evidence="10">
    <location>
        <begin position="828"/>
        <end position="970"/>
    </location>
</feature>
<dbReference type="InterPro" id="IPR016188">
    <property type="entry name" value="PurM-like_N"/>
</dbReference>
<gene>
    <name evidence="12" type="primary">purSL</name>
    <name evidence="8" type="synonym">purL</name>
    <name evidence="12" type="ORF">DSCA_64810</name>
</gene>
<evidence type="ECO:0000256" key="6">
    <source>
        <dbReference type="ARBA" id="ARBA00022840"/>
    </source>
</evidence>
<feature type="domain" description="Phosphoribosylformylglycinamidine synthase linker" evidence="11">
    <location>
        <begin position="191"/>
        <end position="248"/>
    </location>
</feature>
<dbReference type="Pfam" id="PF00586">
    <property type="entry name" value="AIRS"/>
    <property type="match status" value="2"/>
</dbReference>
<dbReference type="GO" id="GO:0006189">
    <property type="term" value="P:'de novo' IMP biosynthetic process"/>
    <property type="evidence" value="ECO:0007669"/>
    <property type="project" value="UniProtKB-UniRule"/>
</dbReference>
<evidence type="ECO:0000259" key="10">
    <source>
        <dbReference type="Pfam" id="PF02769"/>
    </source>
</evidence>
<dbReference type="Pfam" id="PF02769">
    <property type="entry name" value="AIRS_C"/>
    <property type="match status" value="2"/>
</dbReference>
<reference evidence="12 13" key="1">
    <citation type="submission" date="2019-11" db="EMBL/GenBank/DDBJ databases">
        <title>Comparative genomics of hydrocarbon-degrading Desulfosarcina strains.</title>
        <authorList>
            <person name="Watanabe M."/>
            <person name="Kojima H."/>
            <person name="Fukui M."/>
        </authorList>
    </citation>
    <scope>NUCLEOTIDE SEQUENCE [LARGE SCALE GENOMIC DNA]</scope>
    <source>
        <strain evidence="12 13">PL12</strain>
    </source>
</reference>
<dbReference type="GO" id="GO:0005737">
    <property type="term" value="C:cytoplasm"/>
    <property type="evidence" value="ECO:0007669"/>
    <property type="project" value="UniProtKB-SubCell"/>
</dbReference>
<evidence type="ECO:0000256" key="7">
    <source>
        <dbReference type="ARBA" id="ARBA00022842"/>
    </source>
</evidence>
<dbReference type="CDD" id="cd02203">
    <property type="entry name" value="PurL_repeat1"/>
    <property type="match status" value="1"/>
</dbReference>
<feature type="binding site" evidence="8">
    <location>
        <position position="735"/>
    </location>
    <ligand>
        <name>ATP</name>
        <dbReference type="ChEBI" id="CHEBI:30616"/>
    </ligand>
</feature>
<keyword evidence="4 8" id="KW-0547">Nucleotide-binding</keyword>
<evidence type="ECO:0000256" key="5">
    <source>
        <dbReference type="ARBA" id="ARBA00022755"/>
    </source>
</evidence>
<dbReference type="EMBL" id="AP021874">
    <property type="protein sequence ID" value="BBO72551.1"/>
    <property type="molecule type" value="Genomic_DNA"/>
</dbReference>
<comment type="similarity">
    <text evidence="8">Belongs to the FGAMS family.</text>
</comment>
<dbReference type="AlphaFoldDB" id="A0A5K7YZE3"/>
<protein>
    <recommendedName>
        <fullName evidence="8">Phosphoribosylformylglycinamidine synthase subunit PurL</fullName>
        <shortName evidence="8">FGAM synthase</shortName>
        <ecNumber evidence="8">6.3.5.3</ecNumber>
    </recommendedName>
    <alternativeName>
        <fullName evidence="8">Formylglycinamide ribonucleotide amidotransferase subunit II</fullName>
        <shortName evidence="8">FGAR amidotransferase II</shortName>
        <shortName evidence="8">FGAR-AT II</shortName>
    </alternativeName>
    <alternativeName>
        <fullName evidence="8">Glutamine amidotransferase PurL</fullName>
    </alternativeName>
    <alternativeName>
        <fullName evidence="8">Phosphoribosylformylglycinamidine synthase subunit II</fullName>
    </alternativeName>
</protein>
<feature type="binding site" evidence="8">
    <location>
        <position position="499"/>
    </location>
    <ligand>
        <name>Mg(2+)</name>
        <dbReference type="ChEBI" id="CHEBI:18420"/>
        <label>2</label>
    </ligand>
</feature>
<evidence type="ECO:0000256" key="2">
    <source>
        <dbReference type="ARBA" id="ARBA00022598"/>
    </source>
</evidence>
<dbReference type="InterPro" id="IPR036921">
    <property type="entry name" value="PurM-like_N_sf"/>
</dbReference>
<dbReference type="CDD" id="cd02204">
    <property type="entry name" value="PurL_repeat2"/>
    <property type="match status" value="1"/>
</dbReference>
<keyword evidence="6 8" id="KW-0067">ATP-binding</keyword>
<organism evidence="12 13">
    <name type="scientific">Desulfosarcina alkanivorans</name>
    <dbReference type="NCBI Taxonomy" id="571177"/>
    <lineage>
        <taxon>Bacteria</taxon>
        <taxon>Pseudomonadati</taxon>
        <taxon>Thermodesulfobacteriota</taxon>
        <taxon>Desulfobacteria</taxon>
        <taxon>Desulfobacterales</taxon>
        <taxon>Desulfosarcinaceae</taxon>
        <taxon>Desulfosarcina</taxon>
    </lineage>
</organism>
<comment type="catalytic activity">
    <reaction evidence="8">
        <text>N(2)-formyl-N(1)-(5-phospho-beta-D-ribosyl)glycinamide + L-glutamine + ATP + H2O = 2-formamido-N(1)-(5-O-phospho-beta-D-ribosyl)acetamidine + L-glutamate + ADP + phosphate + H(+)</text>
        <dbReference type="Rhea" id="RHEA:17129"/>
        <dbReference type="ChEBI" id="CHEBI:15377"/>
        <dbReference type="ChEBI" id="CHEBI:15378"/>
        <dbReference type="ChEBI" id="CHEBI:29985"/>
        <dbReference type="ChEBI" id="CHEBI:30616"/>
        <dbReference type="ChEBI" id="CHEBI:43474"/>
        <dbReference type="ChEBI" id="CHEBI:58359"/>
        <dbReference type="ChEBI" id="CHEBI:147286"/>
        <dbReference type="ChEBI" id="CHEBI:147287"/>
        <dbReference type="ChEBI" id="CHEBI:456216"/>
        <dbReference type="EC" id="6.3.5.3"/>
    </reaction>
</comment>
<evidence type="ECO:0000313" key="13">
    <source>
        <dbReference type="Proteomes" id="UP000427906"/>
    </source>
</evidence>
<evidence type="ECO:0000256" key="4">
    <source>
        <dbReference type="ARBA" id="ARBA00022741"/>
    </source>
</evidence>
<feature type="binding site" evidence="8">
    <location>
        <position position="780"/>
    </location>
    <ligand>
        <name>ATP</name>
        <dbReference type="ChEBI" id="CHEBI:30616"/>
    </ligand>
</feature>
<feature type="binding site" evidence="8">
    <location>
        <begin position="542"/>
        <end position="544"/>
    </location>
    <ligand>
        <name>substrate</name>
    </ligand>
</feature>
<evidence type="ECO:0000259" key="9">
    <source>
        <dbReference type="Pfam" id="PF00586"/>
    </source>
</evidence>
<dbReference type="InterPro" id="IPR036604">
    <property type="entry name" value="PurS-like_sf"/>
</dbReference>